<proteinExistence type="predicted"/>
<evidence type="ECO:0000313" key="1">
    <source>
        <dbReference type="EMBL" id="MEV4288875.1"/>
    </source>
</evidence>
<organism evidence="1 2">
    <name type="scientific">Nonomuraea bangladeshensis</name>
    <dbReference type="NCBI Taxonomy" id="404385"/>
    <lineage>
        <taxon>Bacteria</taxon>
        <taxon>Bacillati</taxon>
        <taxon>Actinomycetota</taxon>
        <taxon>Actinomycetes</taxon>
        <taxon>Streptosporangiales</taxon>
        <taxon>Streptosporangiaceae</taxon>
        <taxon>Nonomuraea</taxon>
    </lineage>
</organism>
<gene>
    <name evidence="1" type="ORF">AB0K40_25485</name>
</gene>
<evidence type="ECO:0008006" key="3">
    <source>
        <dbReference type="Google" id="ProtNLM"/>
    </source>
</evidence>
<keyword evidence="2" id="KW-1185">Reference proteome</keyword>
<dbReference type="EMBL" id="JBFARM010000007">
    <property type="protein sequence ID" value="MEV4288875.1"/>
    <property type="molecule type" value="Genomic_DNA"/>
</dbReference>
<dbReference type="Proteomes" id="UP001552427">
    <property type="component" value="Unassembled WGS sequence"/>
</dbReference>
<reference evidence="1 2" key="1">
    <citation type="submission" date="2024-06" db="EMBL/GenBank/DDBJ databases">
        <title>The Natural Products Discovery Center: Release of the First 8490 Sequenced Strains for Exploring Actinobacteria Biosynthetic Diversity.</title>
        <authorList>
            <person name="Kalkreuter E."/>
            <person name="Kautsar S.A."/>
            <person name="Yang D."/>
            <person name="Bader C.D."/>
            <person name="Teijaro C.N."/>
            <person name="Fluegel L."/>
            <person name="Davis C.M."/>
            <person name="Simpson J.R."/>
            <person name="Lauterbach L."/>
            <person name="Steele A.D."/>
            <person name="Gui C."/>
            <person name="Meng S."/>
            <person name="Li G."/>
            <person name="Viehrig K."/>
            <person name="Ye F."/>
            <person name="Su P."/>
            <person name="Kiefer A.F."/>
            <person name="Nichols A."/>
            <person name="Cepeda A.J."/>
            <person name="Yan W."/>
            <person name="Fan B."/>
            <person name="Jiang Y."/>
            <person name="Adhikari A."/>
            <person name="Zheng C.-J."/>
            <person name="Schuster L."/>
            <person name="Cowan T.M."/>
            <person name="Smanski M.J."/>
            <person name="Chevrette M.G."/>
            <person name="De Carvalho L.P.S."/>
            <person name="Shen B."/>
        </authorList>
    </citation>
    <scope>NUCLEOTIDE SEQUENCE [LARGE SCALE GENOMIC DNA]</scope>
    <source>
        <strain evidence="1 2">NPDC049574</strain>
    </source>
</reference>
<accession>A0ABV3H8U0</accession>
<name>A0ABV3H8U0_9ACTN</name>
<sequence>MLAVLGGATSLAQIARFVAGYDPDLRTRAGLPGIVRPTASTLGRLSARLTATPSTLRPAPILATLAACGPPATTGIPALVRTALTSLAVDGRTLPGQPLWRQHRASAGAIHHDTQSVVAQRQVEAKSDEILAFTPPAVPPGPDRRGGHADALHTQHDHAYHVIAAGDHYLFIVKGNQPTLGSSAVVGGASGS</sequence>
<dbReference type="RefSeq" id="WP_364454260.1">
    <property type="nucleotide sequence ID" value="NZ_JBFARM010000007.1"/>
</dbReference>
<protein>
    <recommendedName>
        <fullName evidence="3">Transposase family protein</fullName>
    </recommendedName>
</protein>
<evidence type="ECO:0000313" key="2">
    <source>
        <dbReference type="Proteomes" id="UP001552427"/>
    </source>
</evidence>
<comment type="caution">
    <text evidence="1">The sequence shown here is derived from an EMBL/GenBank/DDBJ whole genome shotgun (WGS) entry which is preliminary data.</text>
</comment>